<dbReference type="GO" id="GO:0016020">
    <property type="term" value="C:membrane"/>
    <property type="evidence" value="ECO:0007669"/>
    <property type="project" value="UniProtKB-SubCell"/>
</dbReference>
<evidence type="ECO:0008006" key="11">
    <source>
        <dbReference type="Google" id="ProtNLM"/>
    </source>
</evidence>
<dbReference type="GO" id="GO:0055085">
    <property type="term" value="P:transmembrane transport"/>
    <property type="evidence" value="ECO:0007669"/>
    <property type="project" value="InterPro"/>
</dbReference>
<dbReference type="Gene3D" id="1.50.40.10">
    <property type="entry name" value="Mitochondrial carrier domain"/>
    <property type="match status" value="1"/>
</dbReference>
<dbReference type="Proteomes" id="UP001177003">
    <property type="component" value="Chromosome 0"/>
</dbReference>
<sequence>MSIYRSNLFLSLLLFLAFATKFAETHNYEFKLIAIGLELADVWEGIYQAHKVINGSIGNYYACINFSRTVPDSVAQSFCHQLVQRCQESGMVKKALKHVYTATINKLGGKYLELLISILLNNNGSLYGSLSRGTAILFTYPLDLVRIKLAYQVMDTPKLNMKEAMSSEHAFRGIRDCFSRTYRDAGIRGLYRGVAPSLYGIFPYSGLKFYFYEKMKSHVPGDYRKNMMVKLA</sequence>
<comment type="subcellular location">
    <subcellularLocation>
        <location evidence="1">Membrane</location>
        <topology evidence="1">Multi-pass membrane protein</topology>
    </subcellularLocation>
</comment>
<keyword evidence="2 7" id="KW-0813">Transport</keyword>
<evidence type="ECO:0000313" key="10">
    <source>
        <dbReference type="Proteomes" id="UP001177003"/>
    </source>
</evidence>
<feature type="repeat" description="Solcar" evidence="6">
    <location>
        <begin position="116"/>
        <end position="218"/>
    </location>
</feature>
<dbReference type="InterPro" id="IPR002067">
    <property type="entry name" value="MCP"/>
</dbReference>
<dbReference type="AlphaFoldDB" id="A0AA35Y8E8"/>
<keyword evidence="4" id="KW-0677">Repeat</keyword>
<evidence type="ECO:0000256" key="2">
    <source>
        <dbReference type="ARBA" id="ARBA00022448"/>
    </source>
</evidence>
<keyword evidence="5 6" id="KW-0472">Membrane</keyword>
<reference evidence="9" key="1">
    <citation type="submission" date="2023-04" db="EMBL/GenBank/DDBJ databases">
        <authorList>
            <person name="Vijverberg K."/>
            <person name="Xiong W."/>
            <person name="Schranz E."/>
        </authorList>
    </citation>
    <scope>NUCLEOTIDE SEQUENCE</scope>
</reference>
<feature type="signal peptide" evidence="8">
    <location>
        <begin position="1"/>
        <end position="23"/>
    </location>
</feature>
<gene>
    <name evidence="9" type="ORF">LSALG_LOCUS5243</name>
</gene>
<dbReference type="InterPro" id="IPR018108">
    <property type="entry name" value="MCP_transmembrane"/>
</dbReference>
<evidence type="ECO:0000256" key="7">
    <source>
        <dbReference type="RuleBase" id="RU000488"/>
    </source>
</evidence>
<evidence type="ECO:0000256" key="4">
    <source>
        <dbReference type="ARBA" id="ARBA00022737"/>
    </source>
</evidence>
<dbReference type="PANTHER" id="PTHR24089">
    <property type="entry name" value="SOLUTE CARRIER FAMILY 25"/>
    <property type="match status" value="1"/>
</dbReference>
<organism evidence="9 10">
    <name type="scientific">Lactuca saligna</name>
    <name type="common">Willowleaf lettuce</name>
    <dbReference type="NCBI Taxonomy" id="75948"/>
    <lineage>
        <taxon>Eukaryota</taxon>
        <taxon>Viridiplantae</taxon>
        <taxon>Streptophyta</taxon>
        <taxon>Embryophyta</taxon>
        <taxon>Tracheophyta</taxon>
        <taxon>Spermatophyta</taxon>
        <taxon>Magnoliopsida</taxon>
        <taxon>eudicotyledons</taxon>
        <taxon>Gunneridae</taxon>
        <taxon>Pentapetalae</taxon>
        <taxon>asterids</taxon>
        <taxon>campanulids</taxon>
        <taxon>Asterales</taxon>
        <taxon>Asteraceae</taxon>
        <taxon>Cichorioideae</taxon>
        <taxon>Cichorieae</taxon>
        <taxon>Lactucinae</taxon>
        <taxon>Lactuca</taxon>
    </lineage>
</organism>
<proteinExistence type="inferred from homology"/>
<dbReference type="Pfam" id="PF00153">
    <property type="entry name" value="Mito_carr"/>
    <property type="match status" value="1"/>
</dbReference>
<protein>
    <recommendedName>
        <fullName evidence="11">ADP,ATP carrier protein</fullName>
    </recommendedName>
</protein>
<dbReference type="SUPFAM" id="SSF103506">
    <property type="entry name" value="Mitochondrial carrier"/>
    <property type="match status" value="1"/>
</dbReference>
<dbReference type="EMBL" id="OX465086">
    <property type="protein sequence ID" value="CAI9264602.1"/>
    <property type="molecule type" value="Genomic_DNA"/>
</dbReference>
<dbReference type="InterPro" id="IPR023395">
    <property type="entry name" value="MCP_dom_sf"/>
</dbReference>
<accession>A0AA35Y8E8</accession>
<name>A0AA35Y8E8_LACSI</name>
<dbReference type="PROSITE" id="PS50920">
    <property type="entry name" value="SOLCAR"/>
    <property type="match status" value="1"/>
</dbReference>
<dbReference type="PRINTS" id="PR00926">
    <property type="entry name" value="MITOCARRIER"/>
</dbReference>
<keyword evidence="3 6" id="KW-0812">Transmembrane</keyword>
<keyword evidence="8" id="KW-0732">Signal</keyword>
<evidence type="ECO:0000256" key="8">
    <source>
        <dbReference type="SAM" id="SignalP"/>
    </source>
</evidence>
<evidence type="ECO:0000256" key="3">
    <source>
        <dbReference type="ARBA" id="ARBA00022692"/>
    </source>
</evidence>
<feature type="chain" id="PRO_5041287131" description="ADP,ATP carrier protein" evidence="8">
    <location>
        <begin position="24"/>
        <end position="232"/>
    </location>
</feature>
<keyword evidence="10" id="KW-1185">Reference proteome</keyword>
<evidence type="ECO:0000256" key="1">
    <source>
        <dbReference type="ARBA" id="ARBA00004141"/>
    </source>
</evidence>
<evidence type="ECO:0000256" key="6">
    <source>
        <dbReference type="PROSITE-ProRule" id="PRU00282"/>
    </source>
</evidence>
<evidence type="ECO:0000256" key="5">
    <source>
        <dbReference type="ARBA" id="ARBA00023136"/>
    </source>
</evidence>
<evidence type="ECO:0000313" key="9">
    <source>
        <dbReference type="EMBL" id="CAI9264602.1"/>
    </source>
</evidence>
<comment type="similarity">
    <text evidence="7">Belongs to the mitochondrial carrier (TC 2.A.29) family.</text>
</comment>